<accession>A0ABD5VG95</accession>
<evidence type="ECO:0000313" key="2">
    <source>
        <dbReference type="EMBL" id="MFC6952961.1"/>
    </source>
</evidence>
<gene>
    <name evidence="2" type="ORF">ACFQGB_08800</name>
</gene>
<dbReference type="Proteomes" id="UP001596395">
    <property type="component" value="Unassembled WGS sequence"/>
</dbReference>
<keyword evidence="3" id="KW-1185">Reference proteome</keyword>
<dbReference type="RefSeq" id="WP_336349941.1">
    <property type="nucleotide sequence ID" value="NZ_JAZAQL010000002.1"/>
</dbReference>
<name>A0ABD5VG95_9EURY</name>
<evidence type="ECO:0000313" key="3">
    <source>
        <dbReference type="Proteomes" id="UP001596395"/>
    </source>
</evidence>
<evidence type="ECO:0000259" key="1">
    <source>
        <dbReference type="Pfam" id="PF00551"/>
    </source>
</evidence>
<dbReference type="AlphaFoldDB" id="A0ABD5VG95"/>
<dbReference type="Gene3D" id="3.40.50.12230">
    <property type="match status" value="1"/>
</dbReference>
<sequence>MTLRTTVVTQDDPFYVPHFFEAFFDALDDDVVVDRVVCLRPFDERTVDLARRMFRFYGPRNFAIRSLQYAYRTVMDGIGDNAFSVATVAAANDVPVEERNTVNDDGFVDGLRERDVDVVLSVSAPEIFEVDVLDAPNWGCLNVHTADLPKYRGMMPTFWALYHGDDEIGVTVHTMEEELDRGNAVRSDSFPVTADDTLDDVILEGKRRGGRAAAYALGDVARDEVTERALTGESSYFSFPTRAERRELQDRGRNLL</sequence>
<proteinExistence type="predicted"/>
<dbReference type="PANTHER" id="PTHR11138:SF5">
    <property type="entry name" value="METHIONYL-TRNA FORMYLTRANSFERASE, MITOCHONDRIAL"/>
    <property type="match status" value="1"/>
</dbReference>
<dbReference type="SUPFAM" id="SSF53328">
    <property type="entry name" value="Formyltransferase"/>
    <property type="match status" value="1"/>
</dbReference>
<dbReference type="CDD" id="cd08369">
    <property type="entry name" value="FMT_core"/>
    <property type="match status" value="1"/>
</dbReference>
<comment type="caution">
    <text evidence="2">The sequence shown here is derived from an EMBL/GenBank/DDBJ whole genome shotgun (WGS) entry which is preliminary data.</text>
</comment>
<reference evidence="2 3" key="1">
    <citation type="journal article" date="2019" name="Int. J. Syst. Evol. Microbiol.">
        <title>The Global Catalogue of Microorganisms (GCM) 10K type strain sequencing project: providing services to taxonomists for standard genome sequencing and annotation.</title>
        <authorList>
            <consortium name="The Broad Institute Genomics Platform"/>
            <consortium name="The Broad Institute Genome Sequencing Center for Infectious Disease"/>
            <person name="Wu L."/>
            <person name="Ma J."/>
        </authorList>
    </citation>
    <scope>NUCLEOTIDE SEQUENCE [LARGE SCALE GENOMIC DNA]</scope>
    <source>
        <strain evidence="2 3">GX26</strain>
    </source>
</reference>
<dbReference type="Pfam" id="PF00551">
    <property type="entry name" value="Formyl_trans_N"/>
    <property type="match status" value="1"/>
</dbReference>
<organism evidence="2 3">
    <name type="scientific">Halorubellus litoreus</name>
    <dbReference type="NCBI Taxonomy" id="755308"/>
    <lineage>
        <taxon>Archaea</taxon>
        <taxon>Methanobacteriati</taxon>
        <taxon>Methanobacteriota</taxon>
        <taxon>Stenosarchaea group</taxon>
        <taxon>Halobacteria</taxon>
        <taxon>Halobacteriales</taxon>
        <taxon>Halorubellaceae</taxon>
        <taxon>Halorubellus</taxon>
    </lineage>
</organism>
<dbReference type="InterPro" id="IPR036477">
    <property type="entry name" value="Formyl_transf_N_sf"/>
</dbReference>
<protein>
    <submittedName>
        <fullName evidence="2">Formyltransferase family protein</fullName>
    </submittedName>
</protein>
<dbReference type="InterPro" id="IPR002376">
    <property type="entry name" value="Formyl_transf_N"/>
</dbReference>
<feature type="domain" description="Formyl transferase N-terminal" evidence="1">
    <location>
        <begin position="97"/>
        <end position="201"/>
    </location>
</feature>
<dbReference type="EMBL" id="JBHSXN010000002">
    <property type="protein sequence ID" value="MFC6952961.1"/>
    <property type="molecule type" value="Genomic_DNA"/>
</dbReference>
<dbReference type="PANTHER" id="PTHR11138">
    <property type="entry name" value="METHIONYL-TRNA FORMYLTRANSFERASE"/>
    <property type="match status" value="1"/>
</dbReference>